<dbReference type="Proteomes" id="UP001500689">
    <property type="component" value="Unassembled WGS sequence"/>
</dbReference>
<dbReference type="InterPro" id="IPR052909">
    <property type="entry name" value="Transposase_6_like"/>
</dbReference>
<reference evidence="3" key="1">
    <citation type="journal article" date="2019" name="Int. J. Syst. Evol. Microbiol.">
        <title>The Global Catalogue of Microorganisms (GCM) 10K type strain sequencing project: providing services to taxonomists for standard genome sequencing and annotation.</title>
        <authorList>
            <consortium name="The Broad Institute Genomics Platform"/>
            <consortium name="The Broad Institute Genome Sequencing Center for Infectious Disease"/>
            <person name="Wu L."/>
            <person name="Ma J."/>
        </authorList>
    </citation>
    <scope>NUCLEOTIDE SEQUENCE [LARGE SCALE GENOMIC DNA]</scope>
    <source>
        <strain evidence="3">JCM 16898</strain>
    </source>
</reference>
<evidence type="ECO:0000256" key="1">
    <source>
        <dbReference type="SAM" id="MobiDB-lite"/>
    </source>
</evidence>
<proteinExistence type="predicted"/>
<dbReference type="PANTHER" id="PTHR46637:SF1">
    <property type="entry name" value="BLL5188 PROTEIN"/>
    <property type="match status" value="1"/>
</dbReference>
<organism evidence="2 3">
    <name type="scientific">Amycolatopsis ultiminotia</name>
    <dbReference type="NCBI Taxonomy" id="543629"/>
    <lineage>
        <taxon>Bacteria</taxon>
        <taxon>Bacillati</taxon>
        <taxon>Actinomycetota</taxon>
        <taxon>Actinomycetes</taxon>
        <taxon>Pseudonocardiales</taxon>
        <taxon>Pseudonocardiaceae</taxon>
        <taxon>Amycolatopsis</taxon>
    </lineage>
</organism>
<dbReference type="EMBL" id="BAAAZN010000001">
    <property type="protein sequence ID" value="GAA3523539.1"/>
    <property type="molecule type" value="Genomic_DNA"/>
</dbReference>
<evidence type="ECO:0000313" key="3">
    <source>
        <dbReference type="Proteomes" id="UP001500689"/>
    </source>
</evidence>
<sequence length="107" mass="11585">MPERYGPWKTVCNRFWRWSRIGTLSAPVAQVQVIAGAMDELDREVSVGSSIVRADQHAAGARRVTASHTGEARSCGGHSEPGDHAIDRSRGGPTTTIHLACDGHRRP</sequence>
<gene>
    <name evidence="2" type="ORF">GCM10022222_02030</name>
</gene>
<keyword evidence="3" id="KW-1185">Reference proteome</keyword>
<dbReference type="PANTHER" id="PTHR46637">
    <property type="entry name" value="TIS1421-TRANSPOSASE PROTEIN A"/>
    <property type="match status" value="1"/>
</dbReference>
<protein>
    <recommendedName>
        <fullName evidence="4">Transposase</fullName>
    </recommendedName>
</protein>
<feature type="region of interest" description="Disordered" evidence="1">
    <location>
        <begin position="62"/>
        <end position="107"/>
    </location>
</feature>
<comment type="caution">
    <text evidence="2">The sequence shown here is derived from an EMBL/GenBank/DDBJ whole genome shotgun (WGS) entry which is preliminary data.</text>
</comment>
<feature type="compositionally biased region" description="Basic and acidic residues" evidence="1">
    <location>
        <begin position="80"/>
        <end position="90"/>
    </location>
</feature>
<evidence type="ECO:0008006" key="4">
    <source>
        <dbReference type="Google" id="ProtNLM"/>
    </source>
</evidence>
<accession>A0ABP6UVU6</accession>
<evidence type="ECO:0000313" key="2">
    <source>
        <dbReference type="EMBL" id="GAA3523539.1"/>
    </source>
</evidence>
<name>A0ABP6UVU6_9PSEU</name>